<evidence type="ECO:0000313" key="6">
    <source>
        <dbReference type="Proteomes" id="UP000502502"/>
    </source>
</evidence>
<organism evidence="5 6">
    <name type="scientific">Sphingomonas sinipercae</name>
    <dbReference type="NCBI Taxonomy" id="2714944"/>
    <lineage>
        <taxon>Bacteria</taxon>
        <taxon>Pseudomonadati</taxon>
        <taxon>Pseudomonadota</taxon>
        <taxon>Alphaproteobacteria</taxon>
        <taxon>Sphingomonadales</taxon>
        <taxon>Sphingomonadaceae</taxon>
        <taxon>Sphingomonas</taxon>
    </lineage>
</organism>
<dbReference type="KEGG" id="ssin:G7078_01775"/>
<evidence type="ECO:0000256" key="1">
    <source>
        <dbReference type="ARBA" id="ARBA00022723"/>
    </source>
</evidence>
<dbReference type="SUPFAM" id="SSF47473">
    <property type="entry name" value="EF-hand"/>
    <property type="match status" value="1"/>
</dbReference>
<accession>A0A6G7ZL37</accession>
<evidence type="ECO:0000259" key="4">
    <source>
        <dbReference type="PROSITE" id="PS50222"/>
    </source>
</evidence>
<dbReference type="InterPro" id="IPR011992">
    <property type="entry name" value="EF-hand-dom_pair"/>
</dbReference>
<dbReference type="InterPro" id="IPR018247">
    <property type="entry name" value="EF_Hand_1_Ca_BS"/>
</dbReference>
<name>A0A6G7ZL37_9SPHN</name>
<keyword evidence="6" id="KW-1185">Reference proteome</keyword>
<keyword evidence="2" id="KW-0677">Repeat</keyword>
<evidence type="ECO:0000256" key="3">
    <source>
        <dbReference type="SAM" id="SignalP"/>
    </source>
</evidence>
<dbReference type="Proteomes" id="UP000502502">
    <property type="component" value="Chromosome"/>
</dbReference>
<dbReference type="PROSITE" id="PS50222">
    <property type="entry name" value="EF_HAND_2"/>
    <property type="match status" value="3"/>
</dbReference>
<feature type="signal peptide" evidence="3">
    <location>
        <begin position="1"/>
        <end position="22"/>
    </location>
</feature>
<keyword evidence="1" id="KW-0479">Metal-binding</keyword>
<reference evidence="5 6" key="1">
    <citation type="submission" date="2020-03" db="EMBL/GenBank/DDBJ databases">
        <title>Sphingomonas sp. nov., isolated from fish.</title>
        <authorList>
            <person name="Hyun D.-W."/>
            <person name="Bae J.-W."/>
        </authorList>
    </citation>
    <scope>NUCLEOTIDE SEQUENCE [LARGE SCALE GENOMIC DNA]</scope>
    <source>
        <strain evidence="5 6">HDW15C</strain>
    </source>
</reference>
<evidence type="ECO:0000313" key="5">
    <source>
        <dbReference type="EMBL" id="QIL01642.1"/>
    </source>
</evidence>
<evidence type="ECO:0000256" key="2">
    <source>
        <dbReference type="ARBA" id="ARBA00022737"/>
    </source>
</evidence>
<sequence>MRTQLLAAVAALGLAAFAPAIAQQPAPQAPHHQMMMKEMNRAQLLQQVQQHFARADQNRDGFVTQAELASLRAMNKDRRQDKIAQVRGKRFDRLDANKDGAISRVEFDSAHQAHAGQGKMAMRGHMGGRMHMAALGGRMFQMADSNRDGRVSLQEATGAAAAHFDAADTNRDGRLTGDEMRAAHQRMGGRPRG</sequence>
<dbReference type="Pfam" id="PF13499">
    <property type="entry name" value="EF-hand_7"/>
    <property type="match status" value="1"/>
</dbReference>
<feature type="chain" id="PRO_5026011560" evidence="3">
    <location>
        <begin position="23"/>
        <end position="193"/>
    </location>
</feature>
<dbReference type="GO" id="GO:0005509">
    <property type="term" value="F:calcium ion binding"/>
    <property type="evidence" value="ECO:0007669"/>
    <property type="project" value="InterPro"/>
</dbReference>
<gene>
    <name evidence="5" type="ORF">G7078_01775</name>
</gene>
<dbReference type="PROSITE" id="PS00018">
    <property type="entry name" value="EF_HAND_1"/>
    <property type="match status" value="3"/>
</dbReference>
<dbReference type="PANTHER" id="PTHR10827">
    <property type="entry name" value="RETICULOCALBIN"/>
    <property type="match status" value="1"/>
</dbReference>
<feature type="domain" description="EF-hand" evidence="4">
    <location>
        <begin position="155"/>
        <end position="190"/>
    </location>
</feature>
<dbReference type="AlphaFoldDB" id="A0A6G7ZL37"/>
<dbReference type="PANTHER" id="PTHR10827:SF98">
    <property type="entry name" value="45 KDA CALCIUM-BINDING PROTEIN"/>
    <property type="match status" value="1"/>
</dbReference>
<dbReference type="Gene3D" id="1.10.238.10">
    <property type="entry name" value="EF-hand"/>
    <property type="match status" value="2"/>
</dbReference>
<dbReference type="RefSeq" id="WP_166092378.1">
    <property type="nucleotide sequence ID" value="NZ_CP049871.1"/>
</dbReference>
<dbReference type="Pfam" id="PF13202">
    <property type="entry name" value="EF-hand_5"/>
    <property type="match status" value="2"/>
</dbReference>
<feature type="domain" description="EF-hand" evidence="4">
    <location>
        <begin position="89"/>
        <end position="117"/>
    </location>
</feature>
<dbReference type="EMBL" id="CP049871">
    <property type="protein sequence ID" value="QIL01642.1"/>
    <property type="molecule type" value="Genomic_DNA"/>
</dbReference>
<dbReference type="InterPro" id="IPR002048">
    <property type="entry name" value="EF_hand_dom"/>
</dbReference>
<feature type="domain" description="EF-hand" evidence="4">
    <location>
        <begin position="43"/>
        <end position="78"/>
    </location>
</feature>
<keyword evidence="3" id="KW-0732">Signal</keyword>
<protein>
    <submittedName>
        <fullName evidence="5">Calcium-binding protein</fullName>
    </submittedName>
</protein>
<dbReference type="SMART" id="SM00054">
    <property type="entry name" value="EFh"/>
    <property type="match status" value="3"/>
</dbReference>
<proteinExistence type="predicted"/>